<dbReference type="SUPFAM" id="SSF51735">
    <property type="entry name" value="NAD(P)-binding Rossmann-fold domains"/>
    <property type="match status" value="1"/>
</dbReference>
<dbReference type="Proteomes" id="UP000245938">
    <property type="component" value="Unassembled WGS sequence"/>
</dbReference>
<protein>
    <submittedName>
        <fullName evidence="4">3-hydroxyacyl-CoA dehydrogenase</fullName>
    </submittedName>
</protein>
<comment type="caution">
    <text evidence="4">The sequence shown here is derived from an EMBL/GenBank/DDBJ whole genome shotgun (WGS) entry which is preliminary data.</text>
</comment>
<evidence type="ECO:0000256" key="2">
    <source>
        <dbReference type="ARBA" id="ARBA00023002"/>
    </source>
</evidence>
<accession>A0A2U3APR4</accession>
<dbReference type="PANTHER" id="PTHR43658">
    <property type="entry name" value="SHORT-CHAIN DEHYDROGENASE/REDUCTASE"/>
    <property type="match status" value="1"/>
</dbReference>
<dbReference type="EMBL" id="QFVR01000002">
    <property type="protein sequence ID" value="PWI26514.1"/>
    <property type="molecule type" value="Genomic_DNA"/>
</dbReference>
<dbReference type="RefSeq" id="WP_109304685.1">
    <property type="nucleotide sequence ID" value="NZ_BJUF01000002.1"/>
</dbReference>
<sequence length="255" mass="26663">MELKEVVAVITGGASGLGKATAQHIVAAGGKAILLDIDHEKGQVFAASDQDHLLFVDTDVTDEQAVLAALNAGIKKFGDCNVVVNCAGTGSATKILSKHGIHSLQQFSRIIDINLIGTFNVLRLAADLMQTNDADEDGQRGVIINTASVAAFDGQIGQAAYSASKGAIVSMALPLARELADVGIRVMTIAPGMVETPMFASLPESVQQSLGAATPFPKRLGKASEYALLVEGIIRNTLLNGEVIRMDGAIRMQPK</sequence>
<name>A0A2U3APR4_9BACL</name>
<evidence type="ECO:0000313" key="5">
    <source>
        <dbReference type="Proteomes" id="UP000245938"/>
    </source>
</evidence>
<dbReference type="PROSITE" id="PS00061">
    <property type="entry name" value="ADH_SHORT"/>
    <property type="match status" value="1"/>
</dbReference>
<proteinExistence type="inferred from homology"/>
<dbReference type="AlphaFoldDB" id="A0A2U3APR4"/>
<organism evidence="4 5">
    <name type="scientific">Kurthia sibirica</name>
    <dbReference type="NCBI Taxonomy" id="202750"/>
    <lineage>
        <taxon>Bacteria</taxon>
        <taxon>Bacillati</taxon>
        <taxon>Bacillota</taxon>
        <taxon>Bacilli</taxon>
        <taxon>Bacillales</taxon>
        <taxon>Caryophanaceae</taxon>
        <taxon>Kurthia</taxon>
    </lineage>
</organism>
<dbReference type="InterPro" id="IPR020904">
    <property type="entry name" value="Sc_DH/Rdtase_CS"/>
</dbReference>
<dbReference type="PRINTS" id="PR00081">
    <property type="entry name" value="GDHRDH"/>
</dbReference>
<dbReference type="InterPro" id="IPR002347">
    <property type="entry name" value="SDR_fam"/>
</dbReference>
<comment type="similarity">
    <text evidence="1 3">Belongs to the short-chain dehydrogenases/reductases (SDR) family.</text>
</comment>
<gene>
    <name evidence="4" type="ORF">DEX24_01750</name>
</gene>
<keyword evidence="5" id="KW-1185">Reference proteome</keyword>
<dbReference type="FunFam" id="3.40.50.720:FF:000215">
    <property type="entry name" value="3-hydroxyacyl-CoA dehydrogenase type-2"/>
    <property type="match status" value="1"/>
</dbReference>
<dbReference type="InterPro" id="IPR036291">
    <property type="entry name" value="NAD(P)-bd_dom_sf"/>
</dbReference>
<dbReference type="OrthoDB" id="9794138at2"/>
<dbReference type="Gene3D" id="3.40.50.720">
    <property type="entry name" value="NAD(P)-binding Rossmann-like Domain"/>
    <property type="match status" value="1"/>
</dbReference>
<keyword evidence="2" id="KW-0560">Oxidoreductase</keyword>
<dbReference type="PRINTS" id="PR00080">
    <property type="entry name" value="SDRFAMILY"/>
</dbReference>
<dbReference type="PANTHER" id="PTHR43658:SF8">
    <property type="entry name" value="17-BETA-HYDROXYSTEROID DEHYDROGENASE 14-RELATED"/>
    <property type="match status" value="1"/>
</dbReference>
<evidence type="ECO:0000256" key="3">
    <source>
        <dbReference type="RuleBase" id="RU000363"/>
    </source>
</evidence>
<reference evidence="4 5" key="1">
    <citation type="submission" date="2018-05" db="EMBL/GenBank/DDBJ databases">
        <title>Kurthia sibirica genome sequence.</title>
        <authorList>
            <person name="Maclea K.S."/>
            <person name="Goen A.E."/>
        </authorList>
    </citation>
    <scope>NUCLEOTIDE SEQUENCE [LARGE SCALE GENOMIC DNA]</scope>
    <source>
        <strain evidence="4 5">ATCC 49154</strain>
    </source>
</reference>
<evidence type="ECO:0000313" key="4">
    <source>
        <dbReference type="EMBL" id="PWI26514.1"/>
    </source>
</evidence>
<evidence type="ECO:0000256" key="1">
    <source>
        <dbReference type="ARBA" id="ARBA00006484"/>
    </source>
</evidence>
<dbReference type="GO" id="GO:0016491">
    <property type="term" value="F:oxidoreductase activity"/>
    <property type="evidence" value="ECO:0007669"/>
    <property type="project" value="UniProtKB-KW"/>
</dbReference>
<dbReference type="Pfam" id="PF00106">
    <property type="entry name" value="adh_short"/>
    <property type="match status" value="1"/>
</dbReference>